<dbReference type="PANTHER" id="PTHR43429:SF3">
    <property type="entry name" value="NITRITE REDUCTASE [NAD(P)H]"/>
    <property type="match status" value="1"/>
</dbReference>
<dbReference type="PANTHER" id="PTHR43429">
    <property type="entry name" value="PYRIDINE NUCLEOTIDE-DISULFIDE OXIDOREDUCTASE DOMAIN-CONTAINING"/>
    <property type="match status" value="1"/>
</dbReference>
<reference evidence="12" key="1">
    <citation type="submission" date="2019-11" db="EMBL/GenBank/DDBJ databases">
        <title>Isolation and characterization of a novel species in the genus Sulfuriferula.</title>
        <authorList>
            <person name="Mochizuki J."/>
            <person name="Kojima H."/>
            <person name="Fukui M."/>
        </authorList>
    </citation>
    <scope>NUCLEOTIDE SEQUENCE [LARGE SCALE GENOMIC DNA]</scope>
    <source>
        <strain evidence="12">SGTM</strain>
    </source>
</reference>
<keyword evidence="5" id="KW-0285">Flavoprotein</keyword>
<proteinExistence type="inferred from homology"/>
<dbReference type="InterPro" id="IPR023753">
    <property type="entry name" value="FAD/NAD-binding_dom"/>
</dbReference>
<comment type="subcellular location">
    <subcellularLocation>
        <location evidence="2">Cytoplasm</location>
    </subcellularLocation>
</comment>
<keyword evidence="4" id="KW-0963">Cytoplasm</keyword>
<evidence type="ECO:0000256" key="7">
    <source>
        <dbReference type="ARBA" id="ARBA00023002"/>
    </source>
</evidence>
<dbReference type="GO" id="GO:0005737">
    <property type="term" value="C:cytoplasm"/>
    <property type="evidence" value="ECO:0007669"/>
    <property type="project" value="UniProtKB-SubCell"/>
</dbReference>
<dbReference type="AlphaFoldDB" id="A0A809SFV3"/>
<evidence type="ECO:0000256" key="1">
    <source>
        <dbReference type="ARBA" id="ARBA00001974"/>
    </source>
</evidence>
<evidence type="ECO:0000313" key="11">
    <source>
        <dbReference type="EMBL" id="BBO99369.1"/>
    </source>
</evidence>
<dbReference type="KEGG" id="sniv:SFSGTM_00780"/>
<protein>
    <submittedName>
        <fullName evidence="11">Pyridine nucleotide-disulfide oxidoreductase</fullName>
    </submittedName>
</protein>
<dbReference type="RefSeq" id="WP_162083432.1">
    <property type="nucleotide sequence ID" value="NZ_AP021881.1"/>
</dbReference>
<evidence type="ECO:0000256" key="6">
    <source>
        <dbReference type="ARBA" id="ARBA00022827"/>
    </source>
</evidence>
<dbReference type="PRINTS" id="PR00368">
    <property type="entry name" value="FADPNR"/>
</dbReference>
<keyword evidence="12" id="KW-1185">Reference proteome</keyword>
<evidence type="ECO:0000256" key="3">
    <source>
        <dbReference type="ARBA" id="ARBA00006442"/>
    </source>
</evidence>
<dbReference type="Pfam" id="PF18113">
    <property type="entry name" value="Rbx_binding"/>
    <property type="match status" value="1"/>
</dbReference>
<dbReference type="PRINTS" id="PR00411">
    <property type="entry name" value="PNDRDTASEI"/>
</dbReference>
<evidence type="ECO:0000256" key="2">
    <source>
        <dbReference type="ARBA" id="ARBA00004496"/>
    </source>
</evidence>
<gene>
    <name evidence="11" type="ORF">SFSGTM_00780</name>
</gene>
<evidence type="ECO:0000256" key="5">
    <source>
        <dbReference type="ARBA" id="ARBA00022630"/>
    </source>
</evidence>
<dbReference type="GO" id="GO:0016491">
    <property type="term" value="F:oxidoreductase activity"/>
    <property type="evidence" value="ECO:0007669"/>
    <property type="project" value="UniProtKB-KW"/>
</dbReference>
<dbReference type="Proteomes" id="UP000463939">
    <property type="component" value="Chromosome"/>
</dbReference>
<dbReference type="SUPFAM" id="SSF51905">
    <property type="entry name" value="FAD/NAD(P)-binding domain"/>
    <property type="match status" value="1"/>
</dbReference>
<evidence type="ECO:0000259" key="10">
    <source>
        <dbReference type="Pfam" id="PF18113"/>
    </source>
</evidence>
<accession>A0A809SFV3</accession>
<name>A0A809SFV3_9PROT</name>
<sequence>MNTSPIIIIGSGMAAYTLAREFRKLDADTALTIITADAGDAYSKPMLSTAYTQGKSAAQLVTMSADKMREQLKATILTHTRVIAINVAAKQVQLASETLDYSKLVLALGADTVKPKLEGDATDAIYSVNDLEDYARFRTAAEGKKRVTIFGGGLIGCEFANDLVNAGYSVDIAHPHHYPLERLMPEVPGMAIKNGLAQLGVRWHLGFASAVNHGTDGLVVTLNDGTTINADVVLSAIGLRPRIQMAQAAGINVQRGIVTDRQLRTNAPDVYALGDCAEVAGHVLPYVLPLMAQARALAATLSGTATEVAYPAMPVVVKTPACPTAVATANPLDGATWQVNCTEDGVCALYQDAEGKLLGFALTGKETAQRQTLAKQLPPILN</sequence>
<comment type="cofactor">
    <cofactor evidence="1">
        <name>FAD</name>
        <dbReference type="ChEBI" id="CHEBI:57692"/>
    </cofactor>
</comment>
<keyword evidence="7" id="KW-0560">Oxidoreductase</keyword>
<comment type="similarity">
    <text evidence="3">Belongs to the FAD-dependent oxidoreductase family.</text>
</comment>
<dbReference type="InterPro" id="IPR036188">
    <property type="entry name" value="FAD/NAD-bd_sf"/>
</dbReference>
<dbReference type="Gene3D" id="3.30.390.120">
    <property type="match status" value="1"/>
</dbReference>
<keyword evidence="8" id="KW-0520">NAD</keyword>
<dbReference type="Pfam" id="PF07992">
    <property type="entry name" value="Pyr_redox_2"/>
    <property type="match status" value="1"/>
</dbReference>
<organism evidence="11 12">
    <name type="scientific">Sulfuriferula nivalis</name>
    <dbReference type="NCBI Taxonomy" id="2675298"/>
    <lineage>
        <taxon>Bacteria</taxon>
        <taxon>Pseudomonadati</taxon>
        <taxon>Pseudomonadota</taxon>
        <taxon>Betaproteobacteria</taxon>
        <taxon>Nitrosomonadales</taxon>
        <taxon>Sulfuricellaceae</taxon>
        <taxon>Sulfuriferula</taxon>
    </lineage>
</organism>
<evidence type="ECO:0000256" key="4">
    <source>
        <dbReference type="ARBA" id="ARBA00022490"/>
    </source>
</evidence>
<dbReference type="Gene3D" id="3.50.50.60">
    <property type="entry name" value="FAD/NAD(P)-binding domain"/>
    <property type="match status" value="2"/>
</dbReference>
<dbReference type="EMBL" id="AP021881">
    <property type="protein sequence ID" value="BBO99369.1"/>
    <property type="molecule type" value="Genomic_DNA"/>
</dbReference>
<evidence type="ECO:0000313" key="12">
    <source>
        <dbReference type="Proteomes" id="UP000463939"/>
    </source>
</evidence>
<evidence type="ECO:0000259" key="9">
    <source>
        <dbReference type="Pfam" id="PF07992"/>
    </source>
</evidence>
<evidence type="ECO:0000256" key="8">
    <source>
        <dbReference type="ARBA" id="ARBA00023027"/>
    </source>
</evidence>
<dbReference type="InterPro" id="IPR041364">
    <property type="entry name" value="Rbx-bd"/>
</dbReference>
<keyword evidence="6" id="KW-0274">FAD</keyword>
<dbReference type="InterPro" id="IPR050260">
    <property type="entry name" value="FAD-bd_OxRdtase"/>
</dbReference>
<feature type="domain" description="Rubredoxin binding" evidence="10">
    <location>
        <begin position="307"/>
        <end position="377"/>
    </location>
</feature>
<feature type="domain" description="FAD/NAD(P)-binding" evidence="9">
    <location>
        <begin position="6"/>
        <end position="278"/>
    </location>
</feature>